<keyword evidence="1" id="KW-1133">Transmembrane helix</keyword>
<keyword evidence="2" id="KW-0732">Signal</keyword>
<dbReference type="RefSeq" id="WP_120734801.1">
    <property type="nucleotide sequence ID" value="NZ_CP032568.1"/>
</dbReference>
<evidence type="ECO:0000313" key="3">
    <source>
        <dbReference type="EMBL" id="AYF72858.1"/>
    </source>
</evidence>
<keyword evidence="1" id="KW-0812">Transmembrane</keyword>
<organism evidence="3 4">
    <name type="scientific">Nocardia yunnanensis</name>
    <dbReference type="NCBI Taxonomy" id="2382165"/>
    <lineage>
        <taxon>Bacteria</taxon>
        <taxon>Bacillati</taxon>
        <taxon>Actinomycetota</taxon>
        <taxon>Actinomycetes</taxon>
        <taxon>Mycobacteriales</taxon>
        <taxon>Nocardiaceae</taxon>
        <taxon>Nocardia</taxon>
    </lineage>
</organism>
<dbReference type="AlphaFoldDB" id="A0A386Z566"/>
<gene>
    <name evidence="3" type="ORF">D7D52_02105</name>
</gene>
<keyword evidence="4" id="KW-1185">Reference proteome</keyword>
<proteinExistence type="predicted"/>
<reference evidence="3 4" key="1">
    <citation type="submission" date="2018-09" db="EMBL/GenBank/DDBJ databases">
        <title>Nocardia yunnanensis sp. nov., an actinomycete isolated from a soil sample.</title>
        <authorList>
            <person name="Zhang J."/>
        </authorList>
    </citation>
    <scope>NUCLEOTIDE SEQUENCE [LARGE SCALE GENOMIC DNA]</scope>
    <source>
        <strain evidence="3 4">CFHS0054</strain>
    </source>
</reference>
<evidence type="ECO:0000256" key="2">
    <source>
        <dbReference type="SAM" id="SignalP"/>
    </source>
</evidence>
<dbReference type="Proteomes" id="UP000267164">
    <property type="component" value="Chromosome"/>
</dbReference>
<feature type="chain" id="PRO_5017469470" evidence="2">
    <location>
        <begin position="24"/>
        <end position="87"/>
    </location>
</feature>
<dbReference type="EMBL" id="CP032568">
    <property type="protein sequence ID" value="AYF72858.1"/>
    <property type="molecule type" value="Genomic_DNA"/>
</dbReference>
<keyword evidence="1" id="KW-0472">Membrane</keyword>
<protein>
    <submittedName>
        <fullName evidence="3">Uncharacterized protein</fullName>
    </submittedName>
</protein>
<dbReference type="KEGG" id="nyu:D7D52_02105"/>
<evidence type="ECO:0000256" key="1">
    <source>
        <dbReference type="SAM" id="Phobius"/>
    </source>
</evidence>
<name>A0A386Z566_9NOCA</name>
<sequence length="87" mass="8392">MDIESGLNALTALLGVALTPATAAPASAPTVPVADSGSSSLWDGSAHMSAPGQSIVTGLAVLFCGLAALAPGSSAICAMDLNPRVLT</sequence>
<evidence type="ECO:0000313" key="4">
    <source>
        <dbReference type="Proteomes" id="UP000267164"/>
    </source>
</evidence>
<feature type="transmembrane region" description="Helical" evidence="1">
    <location>
        <begin position="55"/>
        <end position="78"/>
    </location>
</feature>
<accession>A0A386Z566</accession>
<feature type="signal peptide" evidence="2">
    <location>
        <begin position="1"/>
        <end position="23"/>
    </location>
</feature>